<name>A0A6B3NE05_9CYAN</name>
<evidence type="ECO:0000313" key="1">
    <source>
        <dbReference type="EMBL" id="NER28364.1"/>
    </source>
</evidence>
<sequence length="464" mass="51525">MSTSESYQSAKTNTSNWRLKPGYLSPGGSEFESVQILLGRFLADRHSPNPITNTSLLDDNPKFEWGLGKPLEKVIDSQEALEHLMMNPQLFRNAIAIIEPWKHVGVNPLGEEVRASVNIAYLAQKIADCDSIVLPCWSSGSLDLDKLVPIISSGLAIVMEGGNPSVRNPDSFAGSRCSHGEMVKLTEKILLARSPSSAPAIFICLGHQLAAQAHISLIQKATKAVLELNTLESDPDGKALRILKRVCQQIQAVGSSLAIKKNNGRLVADNWEHPEFAVAENELKEVGERQLQHYQSPDYETSNLPEELIMAHEVTADEHEGVIDTSIEYERELNIAMFHSDEVNEEAILFANWAYRKIHDALIPCRHLIANSPLSWIIKLPDAVEILCSTAEKGEVVTECSATCINYTDFETKEVSRSFTCQFHPELLSDLRVVGIRQPPSYSELKVDDGVRLFVRLLYAGMQE</sequence>
<dbReference type="EMBL" id="JAAHFQ010000204">
    <property type="protein sequence ID" value="NER28364.1"/>
    <property type="molecule type" value="Genomic_DNA"/>
</dbReference>
<reference evidence="1" key="1">
    <citation type="submission" date="2019-11" db="EMBL/GenBank/DDBJ databases">
        <title>Genomic insights into an expanded diversity of filamentous marine cyanobacteria reveals the extraordinary biosynthetic potential of Moorea and Okeania.</title>
        <authorList>
            <person name="Ferreira Leao T."/>
            <person name="Wang M."/>
            <person name="Moss N."/>
            <person name="Da Silva R."/>
            <person name="Sanders J."/>
            <person name="Nurk S."/>
            <person name="Gurevich A."/>
            <person name="Humphrey G."/>
            <person name="Reher R."/>
            <person name="Zhu Q."/>
            <person name="Belda-Ferre P."/>
            <person name="Glukhov E."/>
            <person name="Rex R."/>
            <person name="Dorrestein P.C."/>
            <person name="Knight R."/>
            <person name="Pevzner P."/>
            <person name="Gerwick W.H."/>
            <person name="Gerwick L."/>
        </authorList>
    </citation>
    <scope>NUCLEOTIDE SEQUENCE</scope>
    <source>
        <strain evidence="1">SIO1C4</strain>
    </source>
</reference>
<accession>A0A6B3NE05</accession>
<evidence type="ECO:0008006" key="2">
    <source>
        <dbReference type="Google" id="ProtNLM"/>
    </source>
</evidence>
<protein>
    <recommendedName>
        <fullName evidence="2">Glutamine amidotransferase domain-containing protein</fullName>
    </recommendedName>
</protein>
<comment type="caution">
    <text evidence="1">The sequence shown here is derived from an EMBL/GenBank/DDBJ whole genome shotgun (WGS) entry which is preliminary data.</text>
</comment>
<dbReference type="InterPro" id="IPR029062">
    <property type="entry name" value="Class_I_gatase-like"/>
</dbReference>
<proteinExistence type="predicted"/>
<organism evidence="1">
    <name type="scientific">Symploca sp. SIO1C4</name>
    <dbReference type="NCBI Taxonomy" id="2607765"/>
    <lineage>
        <taxon>Bacteria</taxon>
        <taxon>Bacillati</taxon>
        <taxon>Cyanobacteriota</taxon>
        <taxon>Cyanophyceae</taxon>
        <taxon>Coleofasciculales</taxon>
        <taxon>Coleofasciculaceae</taxon>
        <taxon>Symploca</taxon>
    </lineage>
</organism>
<dbReference type="AlphaFoldDB" id="A0A6B3NE05"/>
<dbReference type="Gene3D" id="3.40.50.880">
    <property type="match status" value="1"/>
</dbReference>
<gene>
    <name evidence="1" type="ORF">F6J89_12200</name>
</gene>